<dbReference type="AlphaFoldDB" id="A0A183TWU3"/>
<proteinExistence type="predicted"/>
<evidence type="ECO:0000313" key="3">
    <source>
        <dbReference type="WBParaSite" id="TCNE_0000071201-mRNA-1"/>
    </source>
</evidence>
<name>A0A183TWU3_TOXCA</name>
<reference evidence="3" key="1">
    <citation type="submission" date="2016-06" db="UniProtKB">
        <authorList>
            <consortium name="WormBaseParasite"/>
        </authorList>
    </citation>
    <scope>IDENTIFICATION</scope>
</reference>
<dbReference type="Proteomes" id="UP000050794">
    <property type="component" value="Unassembled WGS sequence"/>
</dbReference>
<keyword evidence="2" id="KW-1185">Reference proteome</keyword>
<organism evidence="2 3">
    <name type="scientific">Toxocara canis</name>
    <name type="common">Canine roundworm</name>
    <dbReference type="NCBI Taxonomy" id="6265"/>
    <lineage>
        <taxon>Eukaryota</taxon>
        <taxon>Metazoa</taxon>
        <taxon>Ecdysozoa</taxon>
        <taxon>Nematoda</taxon>
        <taxon>Chromadorea</taxon>
        <taxon>Rhabditida</taxon>
        <taxon>Spirurina</taxon>
        <taxon>Ascaridomorpha</taxon>
        <taxon>Ascaridoidea</taxon>
        <taxon>Toxocaridae</taxon>
        <taxon>Toxocara</taxon>
    </lineage>
</organism>
<evidence type="ECO:0000313" key="1">
    <source>
        <dbReference type="EMBL" id="VDM24741.1"/>
    </source>
</evidence>
<accession>A0A183TWU3</accession>
<reference evidence="1 2" key="2">
    <citation type="submission" date="2018-11" db="EMBL/GenBank/DDBJ databases">
        <authorList>
            <consortium name="Pathogen Informatics"/>
        </authorList>
    </citation>
    <scope>NUCLEOTIDE SEQUENCE [LARGE SCALE GENOMIC DNA]</scope>
</reference>
<evidence type="ECO:0000313" key="2">
    <source>
        <dbReference type="Proteomes" id="UP000050794"/>
    </source>
</evidence>
<dbReference type="WBParaSite" id="TCNE_0000071201-mRNA-1">
    <property type="protein sequence ID" value="TCNE_0000071201-mRNA-1"/>
    <property type="gene ID" value="TCNE_0000071201"/>
</dbReference>
<dbReference type="EMBL" id="UYWY01000396">
    <property type="protein sequence ID" value="VDM24741.1"/>
    <property type="molecule type" value="Genomic_DNA"/>
</dbReference>
<gene>
    <name evidence="1" type="ORF">TCNE_LOCUS713</name>
</gene>
<sequence>MRLIQQQENKHEKWLECLDILAEVSRPLVLLQFLQATEMKIVALPQTQLKKTSETPK</sequence>
<protein>
    <submittedName>
        <fullName evidence="1 3">Uncharacterized protein</fullName>
    </submittedName>
</protein>